<dbReference type="AlphaFoldDB" id="D6XUK7"/>
<dbReference type="HOGENOM" id="CLU_2505821_0_0_9"/>
<sequence>MEHDNYFKLKDEFIPLLPEPERNIYKQFRLVEQEFTKFHGSLIVNGKNAIQETAIRLNMNEQDVKRYVLSASRKLQRMLNDPQST</sequence>
<proteinExistence type="predicted"/>
<dbReference type="KEGG" id="bse:Bsel_1989"/>
<dbReference type="EMBL" id="CP001791">
    <property type="protein sequence ID" value="ADH99493.1"/>
    <property type="molecule type" value="Genomic_DNA"/>
</dbReference>
<dbReference type="Proteomes" id="UP000000271">
    <property type="component" value="Chromosome"/>
</dbReference>
<accession>D6XUK7</accession>
<gene>
    <name evidence="1" type="ordered locus">Bsel_1989</name>
</gene>
<evidence type="ECO:0000313" key="1">
    <source>
        <dbReference type="EMBL" id="ADH99493.1"/>
    </source>
</evidence>
<evidence type="ECO:0000313" key="2">
    <source>
        <dbReference type="Proteomes" id="UP000000271"/>
    </source>
</evidence>
<keyword evidence="2" id="KW-1185">Reference proteome</keyword>
<dbReference type="OrthoDB" id="2720271at2"/>
<name>D6XUK7_BACIE</name>
<organism evidence="1 2">
    <name type="scientific">Bacillus selenitireducens (strain ATCC 700615 / DSM 15326 / MLS10)</name>
    <dbReference type="NCBI Taxonomy" id="439292"/>
    <lineage>
        <taxon>Bacteria</taxon>
        <taxon>Bacillati</taxon>
        <taxon>Bacillota</taxon>
        <taxon>Bacilli</taxon>
        <taxon>Bacillales</taxon>
        <taxon>Bacillaceae</taxon>
        <taxon>Salisediminibacterium</taxon>
    </lineage>
</organism>
<reference evidence="1" key="1">
    <citation type="submission" date="2009-10" db="EMBL/GenBank/DDBJ databases">
        <title>Complete sequence of Bacillus selenitireducens MLS10.</title>
        <authorList>
            <consortium name="US DOE Joint Genome Institute"/>
            <person name="Lucas S."/>
            <person name="Copeland A."/>
            <person name="Lapidus A."/>
            <person name="Glavina del Rio T."/>
            <person name="Dalin E."/>
            <person name="Tice H."/>
            <person name="Bruce D."/>
            <person name="Goodwin L."/>
            <person name="Pitluck S."/>
            <person name="Sims D."/>
            <person name="Brettin T."/>
            <person name="Detter J.C."/>
            <person name="Han C."/>
            <person name="Larimer F."/>
            <person name="Land M."/>
            <person name="Hauser L."/>
            <person name="Kyrpides N."/>
            <person name="Ovchinnikova G."/>
            <person name="Stolz J."/>
        </authorList>
    </citation>
    <scope>NUCLEOTIDE SEQUENCE [LARGE SCALE GENOMIC DNA]</scope>
    <source>
        <strain evidence="1">MLS10</strain>
    </source>
</reference>
<protein>
    <submittedName>
        <fullName evidence="1">Uncharacterized protein</fullName>
    </submittedName>
</protein>
<dbReference type="RefSeq" id="WP_013172915.1">
    <property type="nucleotide sequence ID" value="NC_014219.1"/>
</dbReference>